<name>A0A5C6AHN1_9BACT</name>
<proteinExistence type="predicted"/>
<evidence type="ECO:0000313" key="3">
    <source>
        <dbReference type="Proteomes" id="UP000317421"/>
    </source>
</evidence>
<dbReference type="RefSeq" id="WP_197526381.1">
    <property type="nucleotide sequence ID" value="NZ_SJPR01000001.1"/>
</dbReference>
<feature type="chain" id="PRO_5022807362" evidence="1">
    <location>
        <begin position="22"/>
        <end position="57"/>
    </location>
</feature>
<protein>
    <submittedName>
        <fullName evidence="2">Uncharacterized protein</fullName>
    </submittedName>
</protein>
<comment type="caution">
    <text evidence="2">The sequence shown here is derived from an EMBL/GenBank/DDBJ whole genome shotgun (WGS) entry which is preliminary data.</text>
</comment>
<organism evidence="2 3">
    <name type="scientific">Botrimarina colliarenosi</name>
    <dbReference type="NCBI Taxonomy" id="2528001"/>
    <lineage>
        <taxon>Bacteria</taxon>
        <taxon>Pseudomonadati</taxon>
        <taxon>Planctomycetota</taxon>
        <taxon>Planctomycetia</taxon>
        <taxon>Pirellulales</taxon>
        <taxon>Lacipirellulaceae</taxon>
        <taxon>Botrimarina</taxon>
    </lineage>
</organism>
<keyword evidence="3" id="KW-1185">Reference proteome</keyword>
<evidence type="ECO:0000313" key="2">
    <source>
        <dbReference type="EMBL" id="TWT99139.1"/>
    </source>
</evidence>
<reference evidence="2 3" key="1">
    <citation type="submission" date="2019-02" db="EMBL/GenBank/DDBJ databases">
        <title>Deep-cultivation of Planctomycetes and their phenomic and genomic characterization uncovers novel biology.</title>
        <authorList>
            <person name="Wiegand S."/>
            <person name="Jogler M."/>
            <person name="Boedeker C."/>
            <person name="Pinto D."/>
            <person name="Vollmers J."/>
            <person name="Rivas-Marin E."/>
            <person name="Kohn T."/>
            <person name="Peeters S.H."/>
            <person name="Heuer A."/>
            <person name="Rast P."/>
            <person name="Oberbeckmann S."/>
            <person name="Bunk B."/>
            <person name="Jeske O."/>
            <person name="Meyerdierks A."/>
            <person name="Storesund J.E."/>
            <person name="Kallscheuer N."/>
            <person name="Luecker S."/>
            <person name="Lage O.M."/>
            <person name="Pohl T."/>
            <person name="Merkel B.J."/>
            <person name="Hornburger P."/>
            <person name="Mueller R.-W."/>
            <person name="Bruemmer F."/>
            <person name="Labrenz M."/>
            <person name="Spormann A.M."/>
            <person name="Op Den Camp H."/>
            <person name="Overmann J."/>
            <person name="Amann R."/>
            <person name="Jetten M.S.M."/>
            <person name="Mascher T."/>
            <person name="Medema M.H."/>
            <person name="Devos D.P."/>
            <person name="Kaster A.-K."/>
            <person name="Ovreas L."/>
            <person name="Rohde M."/>
            <person name="Galperin M.Y."/>
            <person name="Jogler C."/>
        </authorList>
    </citation>
    <scope>NUCLEOTIDE SEQUENCE [LARGE SCALE GENOMIC DNA]</scope>
    <source>
        <strain evidence="2 3">Pla108</strain>
    </source>
</reference>
<dbReference type="AlphaFoldDB" id="A0A5C6AHN1"/>
<feature type="signal peptide" evidence="1">
    <location>
        <begin position="1"/>
        <end position="21"/>
    </location>
</feature>
<evidence type="ECO:0000256" key="1">
    <source>
        <dbReference type="SAM" id="SignalP"/>
    </source>
</evidence>
<gene>
    <name evidence="2" type="ORF">Pla108_00720</name>
</gene>
<dbReference type="EMBL" id="SJPR01000001">
    <property type="protein sequence ID" value="TWT99139.1"/>
    <property type="molecule type" value="Genomic_DNA"/>
</dbReference>
<dbReference type="Proteomes" id="UP000317421">
    <property type="component" value="Unassembled WGS sequence"/>
</dbReference>
<dbReference type="PROSITE" id="PS51257">
    <property type="entry name" value="PROKAR_LIPOPROTEIN"/>
    <property type="match status" value="1"/>
</dbReference>
<accession>A0A5C6AHN1</accession>
<keyword evidence="1" id="KW-0732">Signal</keyword>
<sequence precursor="true">MSRAFKSCFALSLLGFVGLFAGCSNKEKVVDVETPNRDVEVTRDTETGEVDIDVERE</sequence>